<comment type="caution">
    <text evidence="1">The sequence shown here is derived from an EMBL/GenBank/DDBJ whole genome shotgun (WGS) entry which is preliminary data.</text>
</comment>
<dbReference type="Proteomes" id="UP001549076">
    <property type="component" value="Unassembled WGS sequence"/>
</dbReference>
<accession>A0ABV2N4Q3</accession>
<reference evidence="1 2" key="1">
    <citation type="submission" date="2024-06" db="EMBL/GenBank/DDBJ databases">
        <title>Genomic Encyclopedia of Type Strains, Phase IV (KMG-IV): sequencing the most valuable type-strain genomes for metagenomic binning, comparative biology and taxonomic classification.</title>
        <authorList>
            <person name="Goeker M."/>
        </authorList>
    </citation>
    <scope>NUCLEOTIDE SEQUENCE [LARGE SCALE GENOMIC DNA]</scope>
    <source>
        <strain evidence="1 2">DSM 27865</strain>
    </source>
</reference>
<proteinExistence type="predicted"/>
<evidence type="ECO:0000313" key="2">
    <source>
        <dbReference type="Proteomes" id="UP001549076"/>
    </source>
</evidence>
<keyword evidence="2" id="KW-1185">Reference proteome</keyword>
<sequence length="115" mass="12107">MTGIPLQALLVGDVRPLGPRGIPSGIAKSPIDRPLMLGLLALPVTRRATLGITVAPKKPFITTRSITIPPGLRILASAMFSARPAPLAKTSPQLDYWKMTWPSATSSPSAAPSSR</sequence>
<protein>
    <submittedName>
        <fullName evidence="1">Uncharacterized protein</fullName>
    </submittedName>
</protein>
<gene>
    <name evidence="1" type="ORF">ABID37_003630</name>
</gene>
<organism evidence="1 2">
    <name type="scientific">Aquamicrobium terrae</name>
    <dbReference type="NCBI Taxonomy" id="1324945"/>
    <lineage>
        <taxon>Bacteria</taxon>
        <taxon>Pseudomonadati</taxon>
        <taxon>Pseudomonadota</taxon>
        <taxon>Alphaproteobacteria</taxon>
        <taxon>Hyphomicrobiales</taxon>
        <taxon>Phyllobacteriaceae</taxon>
        <taxon>Aquamicrobium</taxon>
    </lineage>
</organism>
<evidence type="ECO:0000313" key="1">
    <source>
        <dbReference type="EMBL" id="MET3793402.1"/>
    </source>
</evidence>
<dbReference type="EMBL" id="JBEPML010000014">
    <property type="protein sequence ID" value="MET3793402.1"/>
    <property type="molecule type" value="Genomic_DNA"/>
</dbReference>
<name>A0ABV2N4Q3_9HYPH</name>